<dbReference type="OrthoDB" id="9813395at2"/>
<dbReference type="NCBIfam" id="NF003915">
    <property type="entry name" value="PRK05441.1"/>
    <property type="match status" value="1"/>
</dbReference>
<dbReference type="Gene3D" id="1.10.8.1080">
    <property type="match status" value="1"/>
</dbReference>
<dbReference type="GO" id="GO:0016803">
    <property type="term" value="F:ether hydrolase activity"/>
    <property type="evidence" value="ECO:0007669"/>
    <property type="project" value="TreeGrafter"/>
</dbReference>
<evidence type="ECO:0000313" key="15">
    <source>
        <dbReference type="Proteomes" id="UP000188597"/>
    </source>
</evidence>
<gene>
    <name evidence="12" type="primary">murQ</name>
    <name evidence="14" type="ORF">UN64_02000</name>
</gene>
<dbReference type="FunFam" id="3.40.50.10490:FF:000014">
    <property type="entry name" value="N-acetylmuramic acid 6-phosphate etherase"/>
    <property type="match status" value="1"/>
</dbReference>
<protein>
    <recommendedName>
        <fullName evidence="9 12">N-acetylmuramic acid 6-phosphate etherase</fullName>
        <shortName evidence="12">MurNAc-6-P etherase</shortName>
        <ecNumber evidence="8 12">4.2.1.126</ecNumber>
    </recommendedName>
    <alternativeName>
        <fullName evidence="11 12">N-acetylmuramic acid 6-phosphate hydrolase</fullName>
    </alternativeName>
    <alternativeName>
        <fullName evidence="10 12">N-acetylmuramic acid 6-phosphate lyase</fullName>
    </alternativeName>
</protein>
<evidence type="ECO:0000256" key="6">
    <source>
        <dbReference type="ARBA" id="ARBA00060672"/>
    </source>
</evidence>
<dbReference type="EC" id="4.2.1.126" evidence="8 12"/>
<evidence type="ECO:0000259" key="13">
    <source>
        <dbReference type="PROSITE" id="PS51464"/>
    </source>
</evidence>
<keyword evidence="3 12" id="KW-0119">Carbohydrate metabolism</keyword>
<dbReference type="InterPro" id="IPR046348">
    <property type="entry name" value="SIS_dom_sf"/>
</dbReference>
<comment type="miscellaneous">
    <text evidence="12">A lyase-type mechanism (elimination/hydration) is suggested for the cleavage of the lactyl ether bond of MurNAc 6-phosphate, with the formation of an alpha,beta-unsaturated aldehyde intermediate with (E)-stereochemistry, followed by the syn addition of water to give product.</text>
</comment>
<dbReference type="EMBL" id="MQMF01000001">
    <property type="protein sequence ID" value="OOE14009.1"/>
    <property type="molecule type" value="Genomic_DNA"/>
</dbReference>
<organism evidence="14 15">
    <name type="scientific">Fictibacillus arsenicus</name>
    <dbReference type="NCBI Taxonomy" id="255247"/>
    <lineage>
        <taxon>Bacteria</taxon>
        <taxon>Bacillati</taxon>
        <taxon>Bacillota</taxon>
        <taxon>Bacilli</taxon>
        <taxon>Bacillales</taxon>
        <taxon>Fictibacillaceae</taxon>
        <taxon>Fictibacillus</taxon>
    </lineage>
</organism>
<evidence type="ECO:0000256" key="4">
    <source>
        <dbReference type="ARBA" id="ARBA00051747"/>
    </source>
</evidence>
<accession>A0A1V3GAX1</accession>
<dbReference type="PROSITE" id="PS51464">
    <property type="entry name" value="SIS"/>
    <property type="match status" value="1"/>
</dbReference>
<dbReference type="GO" id="GO:0046348">
    <property type="term" value="P:amino sugar catabolic process"/>
    <property type="evidence" value="ECO:0007669"/>
    <property type="project" value="InterPro"/>
</dbReference>
<dbReference type="Gene3D" id="3.40.50.10490">
    <property type="entry name" value="Glucose-6-phosphate isomerase like protein, domain 1"/>
    <property type="match status" value="1"/>
</dbReference>
<dbReference type="NCBIfam" id="TIGR00274">
    <property type="entry name" value="N-acetylmuramic acid 6-phosphate etherase"/>
    <property type="match status" value="1"/>
</dbReference>
<reference evidence="14 15" key="1">
    <citation type="submission" date="2016-11" db="EMBL/GenBank/DDBJ databases">
        <authorList>
            <person name="Jaros S."/>
            <person name="Januszkiewicz K."/>
            <person name="Wedrychowicz H."/>
        </authorList>
    </citation>
    <scope>NUCLEOTIDE SEQUENCE [LARGE SCALE GENOMIC DNA]</scope>
    <source>
        <strain evidence="14 15">Con a/3</strain>
    </source>
</reference>
<feature type="active site" description="Proton donor" evidence="12">
    <location>
        <position position="83"/>
    </location>
</feature>
<dbReference type="FunFam" id="1.10.8.1080:FF:000001">
    <property type="entry name" value="N-acetylmuramic acid 6-phosphate etherase"/>
    <property type="match status" value="1"/>
</dbReference>
<sequence>MDITKLATEKRNPDTINIDELSTLEVVKKIHEADLGVASCITPVLSEIGTVAEKVVEAFEAGGRLIYIGAGTSGRLGVLDASECPPTYGTDPNLVVGLIAGGDYALQHAIEGAEDDFDLGKKDLQKVNVTKKDVVVAIAASGRTPYCLGAMEYAKNQGAFTAAVVCSLHSPMEHAADTSITVVTGPEVVTGSTRMKAGTAQKLVLNMISTTSMIKWGKVYSNLMVDVQPTNAKLKQRAKNIIIEAAGVSEKEAEQALKEQDGNTKAAIFQLVTGVSPDEAKKHLEQQNGRLKEAIKNYTQK</sequence>
<name>A0A1V3GAX1_9BACL</name>
<dbReference type="InterPro" id="IPR040190">
    <property type="entry name" value="MURQ/GCKR"/>
</dbReference>
<dbReference type="SUPFAM" id="SSF53697">
    <property type="entry name" value="SIS domain"/>
    <property type="match status" value="1"/>
</dbReference>
<evidence type="ECO:0000256" key="3">
    <source>
        <dbReference type="ARBA" id="ARBA00023277"/>
    </source>
</evidence>
<dbReference type="NCBIfam" id="NF009222">
    <property type="entry name" value="PRK12570.1"/>
    <property type="match status" value="1"/>
</dbReference>
<evidence type="ECO:0000256" key="12">
    <source>
        <dbReference type="HAMAP-Rule" id="MF_00068"/>
    </source>
</evidence>
<dbReference type="RefSeq" id="WP_077359424.1">
    <property type="nucleotide sequence ID" value="NZ_MQMF01000001.1"/>
</dbReference>
<comment type="subunit">
    <text evidence="1 12">Homodimer.</text>
</comment>
<comment type="catalytic activity">
    <reaction evidence="4 12">
        <text>N-acetyl-D-muramate 6-phosphate + H2O = N-acetyl-D-glucosamine 6-phosphate + (R)-lactate</text>
        <dbReference type="Rhea" id="RHEA:26410"/>
        <dbReference type="ChEBI" id="CHEBI:15377"/>
        <dbReference type="ChEBI" id="CHEBI:16004"/>
        <dbReference type="ChEBI" id="CHEBI:57513"/>
        <dbReference type="ChEBI" id="CHEBI:58722"/>
        <dbReference type="EC" id="4.2.1.126"/>
    </reaction>
</comment>
<dbReference type="GO" id="GO:0009254">
    <property type="term" value="P:peptidoglycan turnover"/>
    <property type="evidence" value="ECO:0007669"/>
    <property type="project" value="TreeGrafter"/>
</dbReference>
<comment type="function">
    <text evidence="12">Specifically catalyzes the cleavage of the D-lactyl ether substituent of MurNAc 6-phosphate, producing GlcNAc 6-phosphate and D-lactate.</text>
</comment>
<dbReference type="PANTHER" id="PTHR10088">
    <property type="entry name" value="GLUCOKINASE REGULATORY PROTEIN"/>
    <property type="match status" value="1"/>
</dbReference>
<dbReference type="AlphaFoldDB" id="A0A1V3GAX1"/>
<dbReference type="GO" id="GO:0097367">
    <property type="term" value="F:carbohydrate derivative binding"/>
    <property type="evidence" value="ECO:0007669"/>
    <property type="project" value="InterPro"/>
</dbReference>
<evidence type="ECO:0000256" key="10">
    <source>
        <dbReference type="ARBA" id="ARBA00077905"/>
    </source>
</evidence>
<evidence type="ECO:0000256" key="5">
    <source>
        <dbReference type="ARBA" id="ARBA00060595"/>
    </source>
</evidence>
<evidence type="ECO:0000313" key="14">
    <source>
        <dbReference type="EMBL" id="OOE14009.1"/>
    </source>
</evidence>
<evidence type="ECO:0000256" key="7">
    <source>
        <dbReference type="ARBA" id="ARBA00061234"/>
    </source>
</evidence>
<dbReference type="UniPathway" id="UPA00342"/>
<comment type="pathway">
    <text evidence="5">Amino-sugar metabolism; 1,6-anhydro-N-acetylmuramate degradation.</text>
</comment>
<dbReference type="CDD" id="cd05007">
    <property type="entry name" value="SIS_Etherase"/>
    <property type="match status" value="1"/>
</dbReference>
<dbReference type="InterPro" id="IPR005486">
    <property type="entry name" value="Glucokinase_regulatory_CS"/>
</dbReference>
<feature type="domain" description="SIS" evidence="13">
    <location>
        <begin position="55"/>
        <end position="218"/>
    </location>
</feature>
<dbReference type="PANTHER" id="PTHR10088:SF4">
    <property type="entry name" value="GLUCOKINASE REGULATORY PROTEIN"/>
    <property type="match status" value="1"/>
</dbReference>
<evidence type="ECO:0000256" key="2">
    <source>
        <dbReference type="ARBA" id="ARBA00023239"/>
    </source>
</evidence>
<dbReference type="InterPro" id="IPR001347">
    <property type="entry name" value="SIS_dom"/>
</dbReference>
<evidence type="ECO:0000256" key="1">
    <source>
        <dbReference type="ARBA" id="ARBA00011738"/>
    </source>
</evidence>
<evidence type="ECO:0000256" key="9">
    <source>
        <dbReference type="ARBA" id="ARBA00070061"/>
    </source>
</evidence>
<comment type="similarity">
    <text evidence="7 12">Belongs to the GCKR-like family. MurNAc-6-P etherase subfamily.</text>
</comment>
<dbReference type="InterPro" id="IPR005488">
    <property type="entry name" value="Etherase_MurQ"/>
</dbReference>
<dbReference type="Pfam" id="PF22645">
    <property type="entry name" value="GKRP_SIS_N"/>
    <property type="match status" value="1"/>
</dbReference>
<comment type="caution">
    <text evidence="14">The sequence shown here is derived from an EMBL/GenBank/DDBJ whole genome shotgun (WGS) entry which is preliminary data.</text>
</comment>
<keyword evidence="2 12" id="KW-0456">Lyase</keyword>
<dbReference type="GO" id="GO:0016835">
    <property type="term" value="F:carbon-oxygen lyase activity"/>
    <property type="evidence" value="ECO:0007669"/>
    <property type="project" value="UniProtKB-UniRule"/>
</dbReference>
<comment type="pathway">
    <text evidence="6">Cell wall biogenesis.</text>
</comment>
<dbReference type="Proteomes" id="UP000188597">
    <property type="component" value="Unassembled WGS sequence"/>
</dbReference>
<dbReference type="GO" id="GO:0097173">
    <property type="term" value="P:N-acetylmuramic acid catabolic process"/>
    <property type="evidence" value="ECO:0007669"/>
    <property type="project" value="UniProtKB-UniPathway"/>
</dbReference>
<dbReference type="HAMAP" id="MF_00068">
    <property type="entry name" value="MurQ"/>
    <property type="match status" value="1"/>
</dbReference>
<evidence type="ECO:0000256" key="8">
    <source>
        <dbReference type="ARBA" id="ARBA00067056"/>
    </source>
</evidence>
<dbReference type="CDD" id="cd14273">
    <property type="entry name" value="UBA_TAP-C_like"/>
    <property type="match status" value="1"/>
</dbReference>
<dbReference type="PROSITE" id="PS01272">
    <property type="entry name" value="GCKR"/>
    <property type="match status" value="1"/>
</dbReference>
<proteinExistence type="inferred from homology"/>
<comment type="pathway">
    <text evidence="12">Amino-sugar metabolism; N-acetylmuramate degradation.</text>
</comment>
<feature type="active site" evidence="12">
    <location>
        <position position="114"/>
    </location>
</feature>
<evidence type="ECO:0000256" key="11">
    <source>
        <dbReference type="ARBA" id="ARBA00084049"/>
    </source>
</evidence>